<dbReference type="InterPro" id="IPR001012">
    <property type="entry name" value="UBX_dom"/>
</dbReference>
<evidence type="ECO:0000256" key="1">
    <source>
        <dbReference type="ARBA" id="ARBA00004496"/>
    </source>
</evidence>
<dbReference type="FunCoup" id="A0A7M7JF80">
    <property type="interactions" value="2096"/>
</dbReference>
<dbReference type="KEGG" id="vde:111246222"/>
<dbReference type="InterPro" id="IPR036249">
    <property type="entry name" value="Thioredoxin-like_sf"/>
</dbReference>
<evidence type="ECO:0000256" key="3">
    <source>
        <dbReference type="ARBA" id="ARBA00023054"/>
    </source>
</evidence>
<dbReference type="EnsemblMetazoa" id="XM_022795462">
    <property type="protein sequence ID" value="XP_022651197"/>
    <property type="gene ID" value="LOC111246222"/>
</dbReference>
<dbReference type="InterPro" id="IPR054109">
    <property type="entry name" value="UBA_8"/>
</dbReference>
<organism evidence="6 7">
    <name type="scientific">Varroa destructor</name>
    <name type="common">Honeybee mite</name>
    <dbReference type="NCBI Taxonomy" id="109461"/>
    <lineage>
        <taxon>Eukaryota</taxon>
        <taxon>Metazoa</taxon>
        <taxon>Ecdysozoa</taxon>
        <taxon>Arthropoda</taxon>
        <taxon>Chelicerata</taxon>
        <taxon>Arachnida</taxon>
        <taxon>Acari</taxon>
        <taxon>Parasitiformes</taxon>
        <taxon>Mesostigmata</taxon>
        <taxon>Gamasina</taxon>
        <taxon>Dermanyssoidea</taxon>
        <taxon>Varroidae</taxon>
        <taxon>Varroa</taxon>
    </lineage>
</organism>
<dbReference type="InterPro" id="IPR049483">
    <property type="entry name" value="FAF1_2-like_UAS"/>
</dbReference>
<dbReference type="EnsemblMetazoa" id="XM_022795464">
    <property type="protein sequence ID" value="XP_022651199"/>
    <property type="gene ID" value="LOC111246222"/>
</dbReference>
<dbReference type="InterPro" id="IPR006577">
    <property type="entry name" value="UAS"/>
</dbReference>
<dbReference type="Pfam" id="PF00789">
    <property type="entry name" value="UBX"/>
    <property type="match status" value="1"/>
</dbReference>
<dbReference type="PANTHER" id="PTHR23322">
    <property type="entry name" value="FAS-ASSOCIATED PROTEIN"/>
    <property type="match status" value="1"/>
</dbReference>
<dbReference type="RefSeq" id="XP_022651197.1">
    <property type="nucleotide sequence ID" value="XM_022795462.1"/>
</dbReference>
<dbReference type="OrthoDB" id="1026733at2759"/>
<dbReference type="AlphaFoldDB" id="A0A7M7JF80"/>
<dbReference type="Gene3D" id="1.10.8.10">
    <property type="entry name" value="DNA helicase RuvA subunit, C-terminal domain"/>
    <property type="match status" value="1"/>
</dbReference>
<dbReference type="RefSeq" id="XP_022651198.1">
    <property type="nucleotide sequence ID" value="XM_022795463.1"/>
</dbReference>
<dbReference type="Gene3D" id="3.40.30.10">
    <property type="entry name" value="Glutaredoxin"/>
    <property type="match status" value="1"/>
</dbReference>
<dbReference type="Pfam" id="PF22566">
    <property type="entry name" value="UBA_8"/>
    <property type="match status" value="1"/>
</dbReference>
<dbReference type="SUPFAM" id="SSF54236">
    <property type="entry name" value="Ubiquitin-like"/>
    <property type="match status" value="1"/>
</dbReference>
<dbReference type="Proteomes" id="UP000594260">
    <property type="component" value="Unplaced"/>
</dbReference>
<dbReference type="GO" id="GO:0036503">
    <property type="term" value="P:ERAD pathway"/>
    <property type="evidence" value="ECO:0007669"/>
    <property type="project" value="TreeGrafter"/>
</dbReference>
<evidence type="ECO:0000256" key="2">
    <source>
        <dbReference type="ARBA" id="ARBA00022490"/>
    </source>
</evidence>
<dbReference type="CDD" id="cd16120">
    <property type="entry name" value="UBX_UBXN3B"/>
    <property type="match status" value="1"/>
</dbReference>
<dbReference type="RefSeq" id="XP_022651199.1">
    <property type="nucleotide sequence ID" value="XM_022795464.1"/>
</dbReference>
<dbReference type="PANTHER" id="PTHR23322:SF1">
    <property type="entry name" value="FAS-ASSOCIATED FACTOR 2"/>
    <property type="match status" value="1"/>
</dbReference>
<evidence type="ECO:0000313" key="6">
    <source>
        <dbReference type="EnsemblMetazoa" id="XP_022651197"/>
    </source>
</evidence>
<dbReference type="OMA" id="ILIRHQW"/>
<dbReference type="SMART" id="SM00594">
    <property type="entry name" value="UAS"/>
    <property type="match status" value="1"/>
</dbReference>
<dbReference type="InterPro" id="IPR029071">
    <property type="entry name" value="Ubiquitin-like_domsf"/>
</dbReference>
<reference evidence="6" key="1">
    <citation type="submission" date="2021-01" db="UniProtKB">
        <authorList>
            <consortium name="EnsemblMetazoa"/>
        </authorList>
    </citation>
    <scope>IDENTIFICATION</scope>
</reference>
<feature type="region of interest" description="Disordered" evidence="4">
    <location>
        <begin position="301"/>
        <end position="329"/>
    </location>
</feature>
<proteinExistence type="predicted"/>
<dbReference type="GeneID" id="111246222"/>
<name>A0A7M7JF80_VARDE</name>
<dbReference type="Pfam" id="PF21021">
    <property type="entry name" value="FAF1"/>
    <property type="match status" value="1"/>
</dbReference>
<comment type="subcellular location">
    <subcellularLocation>
        <location evidence="1">Cytoplasm</location>
    </subcellularLocation>
</comment>
<dbReference type="SUPFAM" id="SSF52833">
    <property type="entry name" value="Thioredoxin-like"/>
    <property type="match status" value="1"/>
</dbReference>
<keyword evidence="7" id="KW-1185">Reference proteome</keyword>
<dbReference type="SMART" id="SM00166">
    <property type="entry name" value="UBX"/>
    <property type="match status" value="1"/>
</dbReference>
<feature type="domain" description="UBX" evidence="5">
    <location>
        <begin position="355"/>
        <end position="438"/>
    </location>
</feature>
<dbReference type="GO" id="GO:0005783">
    <property type="term" value="C:endoplasmic reticulum"/>
    <property type="evidence" value="ECO:0007669"/>
    <property type="project" value="TreeGrafter"/>
</dbReference>
<protein>
    <recommendedName>
        <fullName evidence="5">UBX domain-containing protein</fullName>
    </recommendedName>
</protein>
<dbReference type="InterPro" id="IPR050730">
    <property type="entry name" value="UBX_domain-protein"/>
</dbReference>
<evidence type="ECO:0000259" key="5">
    <source>
        <dbReference type="PROSITE" id="PS50033"/>
    </source>
</evidence>
<sequence>MAASSEELSESQNEKLAQFQEITGFEDLSRCRDILCAHSWDLEAAVSTALHLPSSPTRDRLGTQDVPTVDQNFQGADYTLSHWRPRGWIGFGWYMLQWPLSFFFRTIYNIMRFAVSLIRNDSRLALTNSEGNVRQFIKEFTDKYGPLVPTFLETSYNQALSRAKAELCFLLVYLHNPSHEDTDHFCRRVLCTPEVVNWLGQHMLVWGCSVQLPEGHKVSRTLKERTYPFVCVVVLRESRMTLVARIQGQVESPEQLLSILTTVRADNEASLRAAQIERNERTVNQTLRQQQDEAYLQSLRADQEKARKKREEEQRKRDAEEAAARQAAEEARAAELREREKVELARQVPAEPAKEDEGAIQLALRLPSGKRIDRRFLQTHSMKYLYYYVLCHSEAPDNFEIHTSYPRRKIPCQPAPGSEEDPPSFIEFGLARNESLMVSDLDA</sequence>
<keyword evidence="2" id="KW-0963">Cytoplasm</keyword>
<evidence type="ECO:0000256" key="4">
    <source>
        <dbReference type="SAM" id="MobiDB-lite"/>
    </source>
</evidence>
<dbReference type="Gene3D" id="3.10.20.90">
    <property type="entry name" value="Phosphatidylinositol 3-kinase Catalytic Subunit, Chain A, domain 1"/>
    <property type="match status" value="1"/>
</dbReference>
<dbReference type="GO" id="GO:0043130">
    <property type="term" value="F:ubiquitin binding"/>
    <property type="evidence" value="ECO:0007669"/>
    <property type="project" value="TreeGrafter"/>
</dbReference>
<evidence type="ECO:0000313" key="7">
    <source>
        <dbReference type="Proteomes" id="UP000594260"/>
    </source>
</evidence>
<dbReference type="EnsemblMetazoa" id="XM_022795463">
    <property type="protein sequence ID" value="XP_022651198"/>
    <property type="gene ID" value="LOC111246222"/>
</dbReference>
<keyword evidence="3" id="KW-0175">Coiled coil</keyword>
<dbReference type="PROSITE" id="PS50033">
    <property type="entry name" value="UBX"/>
    <property type="match status" value="1"/>
</dbReference>
<dbReference type="InParanoid" id="A0A7M7JF80"/>
<accession>A0A7M7JF80</accession>